<evidence type="ECO:0000313" key="2">
    <source>
        <dbReference type="Proteomes" id="UP001052739"/>
    </source>
</evidence>
<comment type="caution">
    <text evidence="1">The sequence shown here is derived from an EMBL/GenBank/DDBJ whole genome shotgun (WGS) entry which is preliminary data.</text>
</comment>
<evidence type="ECO:0000313" key="1">
    <source>
        <dbReference type="EMBL" id="GHI25224.1"/>
    </source>
</evidence>
<name>A0ABQ3PJM5_9ACTN</name>
<dbReference type="EMBL" id="BNDW01000068">
    <property type="protein sequence ID" value="GHI25224.1"/>
    <property type="molecule type" value="Genomic_DNA"/>
</dbReference>
<organism evidence="1 2">
    <name type="scientific">Streptomyces hydrogenans</name>
    <dbReference type="NCBI Taxonomy" id="1873719"/>
    <lineage>
        <taxon>Bacteria</taxon>
        <taxon>Bacillati</taxon>
        <taxon>Actinomycetota</taxon>
        <taxon>Actinomycetes</taxon>
        <taxon>Kitasatosporales</taxon>
        <taxon>Streptomycetaceae</taxon>
        <taxon>Streptomyces</taxon>
    </lineage>
</organism>
<reference evidence="1" key="1">
    <citation type="submission" date="2024-05" db="EMBL/GenBank/DDBJ databases">
        <title>Whole genome shotgun sequence of Streptomyces hydrogenans NBRC 13475.</title>
        <authorList>
            <person name="Komaki H."/>
            <person name="Tamura T."/>
        </authorList>
    </citation>
    <scope>NUCLEOTIDE SEQUENCE</scope>
    <source>
        <strain evidence="1">NBRC 13475</strain>
    </source>
</reference>
<proteinExistence type="predicted"/>
<dbReference type="Proteomes" id="UP001052739">
    <property type="component" value="Unassembled WGS sequence"/>
</dbReference>
<accession>A0ABQ3PJM5</accession>
<sequence>MSTVMREAELIRIVAVYECDVCGREYALNEGEDYTGIPEQGFMHRCDEEE</sequence>
<protein>
    <submittedName>
        <fullName evidence="1">Uncharacterized protein</fullName>
    </submittedName>
</protein>
<dbReference type="RefSeq" id="WP_190222755.1">
    <property type="nucleotide sequence ID" value="NZ_BNBS01000020.1"/>
</dbReference>
<gene>
    <name evidence="1" type="ORF">Shyd_65950</name>
</gene>
<keyword evidence="2" id="KW-1185">Reference proteome</keyword>